<dbReference type="Proteomes" id="UP000295260">
    <property type="component" value="Unassembled WGS sequence"/>
</dbReference>
<dbReference type="RefSeq" id="WP_133531773.1">
    <property type="nucleotide sequence ID" value="NZ_SNXR01000011.1"/>
</dbReference>
<proteinExistence type="predicted"/>
<protein>
    <submittedName>
        <fullName evidence="1">Uncharacterized protein</fullName>
    </submittedName>
</protein>
<reference evidence="1 2" key="1">
    <citation type="submission" date="2019-03" db="EMBL/GenBank/DDBJ databases">
        <title>Genomic Encyclopedia of Archaeal and Bacterial Type Strains, Phase II (KMG-II): from individual species to whole genera.</title>
        <authorList>
            <person name="Goeker M."/>
        </authorList>
    </citation>
    <scope>NUCLEOTIDE SEQUENCE [LARGE SCALE GENOMIC DNA]</scope>
    <source>
        <strain evidence="1 2">DSM 25687</strain>
    </source>
</reference>
<organism evidence="1 2">
    <name type="scientific">Flavobacterium dankookense</name>
    <dbReference type="NCBI Taxonomy" id="706186"/>
    <lineage>
        <taxon>Bacteria</taxon>
        <taxon>Pseudomonadati</taxon>
        <taxon>Bacteroidota</taxon>
        <taxon>Flavobacteriia</taxon>
        <taxon>Flavobacteriales</taxon>
        <taxon>Flavobacteriaceae</taxon>
        <taxon>Flavobacterium</taxon>
    </lineage>
</organism>
<gene>
    <name evidence="1" type="ORF">BC748_0407</name>
</gene>
<dbReference type="EMBL" id="SNXR01000011">
    <property type="protein sequence ID" value="TDP60807.1"/>
    <property type="molecule type" value="Genomic_DNA"/>
</dbReference>
<evidence type="ECO:0000313" key="1">
    <source>
        <dbReference type="EMBL" id="TDP60807.1"/>
    </source>
</evidence>
<name>A0A4R6QEX6_9FLAO</name>
<keyword evidence="2" id="KW-1185">Reference proteome</keyword>
<comment type="caution">
    <text evidence="1">The sequence shown here is derived from an EMBL/GenBank/DDBJ whole genome shotgun (WGS) entry which is preliminary data.</text>
</comment>
<sequence length="283" mass="33006">MNNNYLTIKFGGDGNIKVDTLTEFLEIYKELIYSVNNQLGYFVDDLIIEVSPPENGSFKIKISPKYEKMLLKSFETIVVSTLAGLLLYYLTKPKEDNTLKEIKSLLEKQNVEPEIINNVYNFYQNTGAEQKIKQSFIIVNEDENITDLKIDKNDKEIINIPKSQFANLINREEQIEIENEPKKDIIRDEALLIVKTIHFEGNAKWVFIFRGYPIKASIKDPNFIIKLNNEAFRKGDTFKVILARNRTYDEDLQTYIVDQNSYVIEQVFEHISKTDNQNKLDLK</sequence>
<dbReference type="AlphaFoldDB" id="A0A4R6QEX6"/>
<accession>A0A4R6QEX6</accession>
<dbReference type="OrthoDB" id="1492020at2"/>
<evidence type="ECO:0000313" key="2">
    <source>
        <dbReference type="Proteomes" id="UP000295260"/>
    </source>
</evidence>